<protein>
    <submittedName>
        <fullName evidence="4">WD40 repeat protein</fullName>
    </submittedName>
</protein>
<evidence type="ECO:0000313" key="5">
    <source>
        <dbReference type="Proteomes" id="UP001232445"/>
    </source>
</evidence>
<gene>
    <name evidence="4" type="ORF">J2S00_001347</name>
</gene>
<dbReference type="Pfam" id="PF02018">
    <property type="entry name" value="CBM_4_9"/>
    <property type="match status" value="1"/>
</dbReference>
<dbReference type="InterPro" id="IPR054470">
    <property type="entry name" value="FIMAH_dom"/>
</dbReference>
<dbReference type="Pfam" id="PF22888">
    <property type="entry name" value="FIMAH"/>
    <property type="match status" value="1"/>
</dbReference>
<proteinExistence type="predicted"/>
<dbReference type="SUPFAM" id="SSF82171">
    <property type="entry name" value="DPP6 N-terminal domain-like"/>
    <property type="match status" value="1"/>
</dbReference>
<dbReference type="InterPro" id="IPR008979">
    <property type="entry name" value="Galactose-bd-like_sf"/>
</dbReference>
<accession>A0ABU0CQ86</accession>
<feature type="domain" description="CBM-cenC" evidence="2">
    <location>
        <begin position="40"/>
        <end position="165"/>
    </location>
</feature>
<dbReference type="InterPro" id="IPR003305">
    <property type="entry name" value="CenC_carb-bd"/>
</dbReference>
<organism evidence="4 5">
    <name type="scientific">Caldalkalibacillus uzonensis</name>
    <dbReference type="NCBI Taxonomy" id="353224"/>
    <lineage>
        <taxon>Bacteria</taxon>
        <taxon>Bacillati</taxon>
        <taxon>Bacillota</taxon>
        <taxon>Bacilli</taxon>
        <taxon>Bacillales</taxon>
        <taxon>Bacillaceae</taxon>
        <taxon>Caldalkalibacillus</taxon>
    </lineage>
</organism>
<keyword evidence="5" id="KW-1185">Reference proteome</keyword>
<feature type="domain" description="FIMAH" evidence="3">
    <location>
        <begin position="845"/>
        <end position="917"/>
    </location>
</feature>
<dbReference type="Gene3D" id="2.130.10.10">
    <property type="entry name" value="YVTN repeat-like/Quinoprotein amine dehydrogenase"/>
    <property type="match status" value="2"/>
</dbReference>
<evidence type="ECO:0000259" key="2">
    <source>
        <dbReference type="Pfam" id="PF02018"/>
    </source>
</evidence>
<dbReference type="SUPFAM" id="SSF63829">
    <property type="entry name" value="Calcium-dependent phosphotriesterase"/>
    <property type="match status" value="1"/>
</dbReference>
<evidence type="ECO:0000256" key="1">
    <source>
        <dbReference type="ARBA" id="ARBA00022801"/>
    </source>
</evidence>
<keyword evidence="1" id="KW-0378">Hydrolase</keyword>
<dbReference type="Gene3D" id="2.60.120.260">
    <property type="entry name" value="Galactose-binding domain-like"/>
    <property type="match status" value="1"/>
</dbReference>
<dbReference type="InterPro" id="IPR011047">
    <property type="entry name" value="Quinoprotein_ADH-like_sf"/>
</dbReference>
<dbReference type="Proteomes" id="UP001232445">
    <property type="component" value="Unassembled WGS sequence"/>
</dbReference>
<dbReference type="RefSeq" id="WP_307337123.1">
    <property type="nucleotide sequence ID" value="NZ_JAUSUQ010000004.1"/>
</dbReference>
<dbReference type="EMBL" id="JAUSUQ010000004">
    <property type="protein sequence ID" value="MDQ0338561.1"/>
    <property type="molecule type" value="Genomic_DNA"/>
</dbReference>
<sequence length="920" mass="103049">MVNKLKFLFTVAVIILLGTVIFFGTTDSDAPYAASEMIDLKNPGFEESLNADGTIPGWRVAYGSDDNFVVTDELSHSGDYSLKLMDESSERSAGLISDPVPVEAQKMYRASSYIYIQQGTLSLYLRFYDSEGRQLEQTSASIASPKEEWIKLEVSATAPEDAASAAILLYSNVVQISTAYFDDISLEMEEMNQDGEFINLGTQVRNVTNHYADFGIDENGRHVVYTGVVGDPAKLIKIDVETEQILKIFDLPGASGVRGVAVASDGSVYAGTYTNGHLYRYIPGSDGIEDLGKAVGETHIFNLEPGPNGEVYGGTYSATAGAKLFKYHPDSGFTDYGRILETERYVRTVVYDDKQNIFYLGIGSTPHIIKFNPETGEKKDILPDKYKEGYTFVDNITKVNDYLFAKLVQGNKTLVIDTKTDEVVNEIEKVDSFTVSPQSPYGEEVYYTLGAKLYKYDLNTHESKDLDLHVNGNPLKFKFLELQEEGPGYTLVALVRRGMMFKYNLETGHLKTIDLDLPGQPTDIWAMAKGPDGRIYTNGYLAGGLSYYDPLTGETHQYDGIGQIEKMDLFGDTFYLGGYPRAEIYAYDTTKPWVRDATAKEPNPRQLFSLYDLGQDRPMAVLAVEEENKVFLGTVPAYGQHQGALTIYNVETGDVRVEKNIIENQGVVSLAYKDGHVFGGTTIWGGLGDDPLESEAKFFIWDVEIEEKIYETTPVPGMKAITDLIVGPDGNIWGMAEGTLFIFDPEERKVVYSDEKFTLDYDRHVWRDAFLEIGRDGNVYGTIRGRFFKIDAQSKEVTVLKGSGASRIAQDDFGNFYFADGGDLWKYTHPDLQMTGFDALVIKTELYYKNGKLEKPLYAQLEKTLEQAKHHQKAGRLEQFEHRLMKFKEHLNKESMQKFISTSAKEDLNQEVDHLLQIGE</sequence>
<evidence type="ECO:0000313" key="4">
    <source>
        <dbReference type="EMBL" id="MDQ0338561.1"/>
    </source>
</evidence>
<dbReference type="InterPro" id="IPR051344">
    <property type="entry name" value="Vgb"/>
</dbReference>
<comment type="caution">
    <text evidence="4">The sequence shown here is derived from an EMBL/GenBank/DDBJ whole genome shotgun (WGS) entry which is preliminary data.</text>
</comment>
<dbReference type="PANTHER" id="PTHR40274:SF3">
    <property type="entry name" value="VIRGINIAMYCIN B LYASE"/>
    <property type="match status" value="1"/>
</dbReference>
<reference evidence="4 5" key="1">
    <citation type="submission" date="2023-07" db="EMBL/GenBank/DDBJ databases">
        <title>Genomic Encyclopedia of Type Strains, Phase IV (KMG-IV): sequencing the most valuable type-strain genomes for metagenomic binning, comparative biology and taxonomic classification.</title>
        <authorList>
            <person name="Goeker M."/>
        </authorList>
    </citation>
    <scope>NUCLEOTIDE SEQUENCE [LARGE SCALE GENOMIC DNA]</scope>
    <source>
        <strain evidence="4 5">DSM 17740</strain>
    </source>
</reference>
<dbReference type="PANTHER" id="PTHR40274">
    <property type="entry name" value="VIRGINIAMYCIN B LYASE"/>
    <property type="match status" value="1"/>
</dbReference>
<evidence type="ECO:0000259" key="3">
    <source>
        <dbReference type="Pfam" id="PF22888"/>
    </source>
</evidence>
<dbReference type="InterPro" id="IPR015943">
    <property type="entry name" value="WD40/YVTN_repeat-like_dom_sf"/>
</dbReference>
<name>A0ABU0CQ86_9BACI</name>
<dbReference type="SUPFAM" id="SSF50998">
    <property type="entry name" value="Quinoprotein alcohol dehydrogenase-like"/>
    <property type="match status" value="1"/>
</dbReference>
<dbReference type="SUPFAM" id="SSF49785">
    <property type="entry name" value="Galactose-binding domain-like"/>
    <property type="match status" value="1"/>
</dbReference>